<sequence>MGLDVVKCLHLSKANTYNAFVMIPGLHDNSTAQKSKKVDARNVSCAEIRSLWFRCKTVTDGRRSVWFEKRGFHKTIHDILSYVILNIRTCVPFQAALDFYENGINVKITKSKKTAESDISSSNIIKNRLTDSAREMTIWWWVRDGFDSLNGG</sequence>
<dbReference type="AlphaFoldDB" id="A0A0V1A963"/>
<evidence type="ECO:0000313" key="1">
    <source>
        <dbReference type="EMBL" id="KRY20867.1"/>
    </source>
</evidence>
<dbReference type="EMBL" id="JYDQ01000021">
    <property type="protein sequence ID" value="KRY20867.1"/>
    <property type="molecule type" value="Genomic_DNA"/>
</dbReference>
<evidence type="ECO:0008006" key="3">
    <source>
        <dbReference type="Google" id="ProtNLM"/>
    </source>
</evidence>
<reference evidence="1 2" key="1">
    <citation type="submission" date="2015-01" db="EMBL/GenBank/DDBJ databases">
        <title>Evolution of Trichinella species and genotypes.</title>
        <authorList>
            <person name="Korhonen P.K."/>
            <person name="Edoardo P."/>
            <person name="Giuseppe L.R."/>
            <person name="Gasser R.B."/>
        </authorList>
    </citation>
    <scope>NUCLEOTIDE SEQUENCE [LARGE SCALE GENOMIC DNA]</scope>
    <source>
        <strain evidence="1">ISS2496</strain>
    </source>
</reference>
<gene>
    <name evidence="1" type="ORF">T12_15684</name>
</gene>
<proteinExistence type="predicted"/>
<comment type="caution">
    <text evidence="1">The sequence shown here is derived from an EMBL/GenBank/DDBJ whole genome shotgun (WGS) entry which is preliminary data.</text>
</comment>
<evidence type="ECO:0000313" key="2">
    <source>
        <dbReference type="Proteomes" id="UP000054783"/>
    </source>
</evidence>
<accession>A0A0V1A963</accession>
<organism evidence="1 2">
    <name type="scientific">Trichinella patagoniensis</name>
    <dbReference type="NCBI Taxonomy" id="990121"/>
    <lineage>
        <taxon>Eukaryota</taxon>
        <taxon>Metazoa</taxon>
        <taxon>Ecdysozoa</taxon>
        <taxon>Nematoda</taxon>
        <taxon>Enoplea</taxon>
        <taxon>Dorylaimia</taxon>
        <taxon>Trichinellida</taxon>
        <taxon>Trichinellidae</taxon>
        <taxon>Trichinella</taxon>
    </lineage>
</organism>
<dbReference type="Proteomes" id="UP000054783">
    <property type="component" value="Unassembled WGS sequence"/>
</dbReference>
<protein>
    <recommendedName>
        <fullName evidence="3">PiggyBac transposable element-derived protein domain-containing protein</fullName>
    </recommendedName>
</protein>
<name>A0A0V1A963_9BILA</name>
<keyword evidence="2" id="KW-1185">Reference proteome</keyword>